<evidence type="ECO:0000256" key="1">
    <source>
        <dbReference type="SAM" id="MobiDB-lite"/>
    </source>
</evidence>
<name>A0A919A162_9ACTN</name>
<evidence type="ECO:0000313" key="4">
    <source>
        <dbReference type="Proteomes" id="UP000608024"/>
    </source>
</evidence>
<dbReference type="AlphaFoldDB" id="A0A919A162"/>
<feature type="transmembrane region" description="Helical" evidence="2">
    <location>
        <begin position="43"/>
        <end position="63"/>
    </location>
</feature>
<accession>A0A919A162</accession>
<keyword evidence="4" id="KW-1185">Reference proteome</keyword>
<evidence type="ECO:0000313" key="3">
    <source>
        <dbReference type="EMBL" id="GHE81352.1"/>
    </source>
</evidence>
<dbReference type="EMBL" id="BNBT01000117">
    <property type="protein sequence ID" value="GHE81352.1"/>
    <property type="molecule type" value="Genomic_DNA"/>
</dbReference>
<dbReference type="Proteomes" id="UP000608024">
    <property type="component" value="Unassembled WGS sequence"/>
</dbReference>
<proteinExistence type="predicted"/>
<reference evidence="3" key="1">
    <citation type="journal article" date="2014" name="Int. J. Syst. Evol. Microbiol.">
        <title>Complete genome sequence of Corynebacterium casei LMG S-19264T (=DSM 44701T), isolated from a smear-ripened cheese.</title>
        <authorList>
            <consortium name="US DOE Joint Genome Institute (JGI-PGF)"/>
            <person name="Walter F."/>
            <person name="Albersmeier A."/>
            <person name="Kalinowski J."/>
            <person name="Ruckert C."/>
        </authorList>
    </citation>
    <scope>NUCLEOTIDE SEQUENCE</scope>
    <source>
        <strain evidence="3">JCM 4784</strain>
    </source>
</reference>
<keyword evidence="2" id="KW-0812">Transmembrane</keyword>
<protein>
    <submittedName>
        <fullName evidence="3">Uncharacterized protein</fullName>
    </submittedName>
</protein>
<sequence length="230" mass="24141">MMKLGGMTTPPTTPPPTMPTPPLVPPPPPPYAPTRSGRRWRGAVVTAVIAAVVAAGLGTWWWMRDDDPLAGRPRVTDTKAGLSYGIPEGWKHDGKKKLISAFTTGMTKKSHEDAYGKDTDGGFVAAGEAGRVPEAALAGQTERAARSNAVFFYPEGSSELKESKATTVDGHTAHTVALAVKDGEGGTAHLRLTLIITDENDTAFLLGLGTPGTGPEREEVDTVLSTATVL</sequence>
<gene>
    <name evidence="3" type="ORF">GCM10018785_56680</name>
</gene>
<feature type="compositionally biased region" description="Pro residues" evidence="1">
    <location>
        <begin position="11"/>
        <end position="32"/>
    </location>
</feature>
<feature type="region of interest" description="Disordered" evidence="1">
    <location>
        <begin position="1"/>
        <end position="37"/>
    </location>
</feature>
<evidence type="ECO:0000256" key="2">
    <source>
        <dbReference type="SAM" id="Phobius"/>
    </source>
</evidence>
<comment type="caution">
    <text evidence="3">The sequence shown here is derived from an EMBL/GenBank/DDBJ whole genome shotgun (WGS) entry which is preliminary data.</text>
</comment>
<reference evidence="3" key="2">
    <citation type="submission" date="2020-09" db="EMBL/GenBank/DDBJ databases">
        <authorList>
            <person name="Sun Q."/>
            <person name="Ohkuma M."/>
        </authorList>
    </citation>
    <scope>NUCLEOTIDE SEQUENCE</scope>
    <source>
        <strain evidence="3">JCM 4784</strain>
    </source>
</reference>
<keyword evidence="2" id="KW-1133">Transmembrane helix</keyword>
<keyword evidence="2" id="KW-0472">Membrane</keyword>
<organism evidence="3 4">
    <name type="scientific">Streptomyces longispororuber</name>
    <dbReference type="NCBI Taxonomy" id="68230"/>
    <lineage>
        <taxon>Bacteria</taxon>
        <taxon>Bacillati</taxon>
        <taxon>Actinomycetota</taxon>
        <taxon>Actinomycetes</taxon>
        <taxon>Kitasatosporales</taxon>
        <taxon>Streptomycetaceae</taxon>
        <taxon>Streptomyces</taxon>
    </lineage>
</organism>